<dbReference type="GO" id="GO:0003677">
    <property type="term" value="F:DNA binding"/>
    <property type="evidence" value="ECO:0007669"/>
    <property type="project" value="InterPro"/>
</dbReference>
<dbReference type="PROSITE" id="PS51071">
    <property type="entry name" value="HTH_RPIR"/>
    <property type="match status" value="1"/>
</dbReference>
<dbReference type="SUPFAM" id="SSF53697">
    <property type="entry name" value="SIS domain"/>
    <property type="match status" value="1"/>
</dbReference>
<dbReference type="SUPFAM" id="SSF46689">
    <property type="entry name" value="Homeodomain-like"/>
    <property type="match status" value="1"/>
</dbReference>
<dbReference type="EMBL" id="BLXU01000008">
    <property type="protein sequence ID" value="GFO52216.1"/>
    <property type="molecule type" value="Genomic_DNA"/>
</dbReference>
<dbReference type="AlphaFoldDB" id="A0A6L2ZWL4"/>
<feature type="domain" description="HTH rpiR-type" evidence="1">
    <location>
        <begin position="3"/>
        <end position="79"/>
    </location>
</feature>
<evidence type="ECO:0000259" key="1">
    <source>
        <dbReference type="PROSITE" id="PS51071"/>
    </source>
</evidence>
<dbReference type="InterPro" id="IPR000281">
    <property type="entry name" value="HTH_RpiR"/>
</dbReference>
<dbReference type="Gene3D" id="1.10.10.10">
    <property type="entry name" value="Winged helix-like DNA-binding domain superfamily/Winged helix DNA-binding domain"/>
    <property type="match status" value="1"/>
</dbReference>
<protein>
    <submittedName>
        <fullName evidence="2">RpiR family transcriptional regulator</fullName>
    </submittedName>
</protein>
<accession>A0A6L2ZWL4</accession>
<organism evidence="2 3">
    <name type="scientific">Lactococcus garvieae</name>
    <dbReference type="NCBI Taxonomy" id="1363"/>
    <lineage>
        <taxon>Bacteria</taxon>
        <taxon>Bacillati</taxon>
        <taxon>Bacillota</taxon>
        <taxon>Bacilli</taxon>
        <taxon>Lactobacillales</taxon>
        <taxon>Streptococcaceae</taxon>
        <taxon>Lactococcus</taxon>
    </lineage>
</organism>
<dbReference type="InterPro" id="IPR001347">
    <property type="entry name" value="SIS_dom"/>
</dbReference>
<dbReference type="GO" id="GO:0003700">
    <property type="term" value="F:DNA-binding transcription factor activity"/>
    <property type="evidence" value="ECO:0007669"/>
    <property type="project" value="InterPro"/>
</dbReference>
<reference evidence="2 3" key="1">
    <citation type="submission" date="2020-06" db="EMBL/GenBank/DDBJ databases">
        <title>Draft genome sequence of Lactic acid bacteria from Okinawan-style tofu.</title>
        <authorList>
            <person name="Takara I."/>
            <person name="Ikematsu S."/>
        </authorList>
    </citation>
    <scope>NUCLEOTIDE SEQUENCE [LARGE SCALE GENOMIC DNA]</scope>
    <source>
        <strain evidence="3">lg38</strain>
    </source>
</reference>
<dbReference type="PANTHER" id="PTHR30514:SF21">
    <property type="entry name" value="RPIR-FAMILY TRANSCRIPTIONAL REGULATOR"/>
    <property type="match status" value="1"/>
</dbReference>
<dbReference type="PANTHER" id="PTHR30514">
    <property type="entry name" value="GLUCOKINASE"/>
    <property type="match status" value="1"/>
</dbReference>
<dbReference type="GeneID" id="61073443"/>
<gene>
    <name evidence="2" type="ORF">ikelab_14910</name>
</gene>
<proteinExistence type="predicted"/>
<dbReference type="Pfam" id="PF01380">
    <property type="entry name" value="SIS"/>
    <property type="match status" value="1"/>
</dbReference>
<evidence type="ECO:0000313" key="3">
    <source>
        <dbReference type="Proteomes" id="UP000504756"/>
    </source>
</evidence>
<dbReference type="InterPro" id="IPR009057">
    <property type="entry name" value="Homeodomain-like_sf"/>
</dbReference>
<dbReference type="InterPro" id="IPR036388">
    <property type="entry name" value="WH-like_DNA-bd_sf"/>
</dbReference>
<evidence type="ECO:0000313" key="2">
    <source>
        <dbReference type="EMBL" id="GFO52216.1"/>
    </source>
</evidence>
<dbReference type="InterPro" id="IPR047640">
    <property type="entry name" value="RpiR-like"/>
</dbReference>
<dbReference type="InterPro" id="IPR046348">
    <property type="entry name" value="SIS_dom_sf"/>
</dbReference>
<dbReference type="RefSeq" id="WP_042218569.1">
    <property type="nucleotide sequence ID" value="NZ_BLXU01000008.1"/>
</dbReference>
<name>A0A6L2ZWL4_9LACT</name>
<dbReference type="Gene3D" id="3.40.50.10490">
    <property type="entry name" value="Glucose-6-phosphate isomerase like protein, domain 1"/>
    <property type="match status" value="1"/>
</dbReference>
<dbReference type="Proteomes" id="UP000504756">
    <property type="component" value="Unassembled WGS sequence"/>
</dbReference>
<comment type="caution">
    <text evidence="2">The sequence shown here is derived from an EMBL/GenBank/DDBJ whole genome shotgun (WGS) entry which is preliminary data.</text>
</comment>
<dbReference type="GO" id="GO:1901135">
    <property type="term" value="P:carbohydrate derivative metabolic process"/>
    <property type="evidence" value="ECO:0007669"/>
    <property type="project" value="InterPro"/>
</dbReference>
<sequence>MTKIYHLDRLLPNNSFRPEDEKLIESIITAIQKKESLDIRDIAQKNFFSPSSISRLAKRGGFNNYKEMIFFLSKEFSVQNLEKIEALPYAFCQESSDEIASIFSTAFTDKKIYLYGEGFCQFLVSYTYRKLLLKKVYAIDLEGVEISLVSNGRPYTLFIFSQSGENKRGLIKIQECKSSGGKVVVFTASKNSSFTRQADLSFIVETGSNKIEPENQELNYFYGNCLNLIEWLIHQYAKD</sequence>
<dbReference type="GO" id="GO:0097367">
    <property type="term" value="F:carbohydrate derivative binding"/>
    <property type="evidence" value="ECO:0007669"/>
    <property type="project" value="InterPro"/>
</dbReference>